<accession>A0A1A6G192</accession>
<keyword evidence="3" id="KW-1185">Reference proteome</keyword>
<dbReference type="AlphaFoldDB" id="A0A1A6G192"/>
<sequence>FESSPIRGSSSTLKAVFVGSEQLRTIPFSSVVPGENLSCSSTRWQDIIHDSDSVESAEKEIDQPDYVHDPQFTTRFYPKQAIIQKKQTLTKVNEIRLLFSLMFVEKTWEGKTHKQINENSDFTAKVEYELRPHYGVPRVLRSYGKSSVPQGKLSTDKDKIGERNLDSSSYEMEDAEEDEATSCNGQETTVIGMVNISTGVHHSETLCLNYLSQAVRADFPDINTTRLTPPCAHTAQEPGSLHSGLDLHCEASPRSSDTMILATKPALTSDRDEGPSGENDLF</sequence>
<protein>
    <submittedName>
        <fullName evidence="2">Uncharacterized protein</fullName>
    </submittedName>
</protein>
<feature type="region of interest" description="Disordered" evidence="1">
    <location>
        <begin position="145"/>
        <end position="177"/>
    </location>
</feature>
<organism evidence="2 3">
    <name type="scientific">Neotoma lepida</name>
    <name type="common">Desert woodrat</name>
    <dbReference type="NCBI Taxonomy" id="56216"/>
    <lineage>
        <taxon>Eukaryota</taxon>
        <taxon>Metazoa</taxon>
        <taxon>Chordata</taxon>
        <taxon>Craniata</taxon>
        <taxon>Vertebrata</taxon>
        <taxon>Euteleostomi</taxon>
        <taxon>Mammalia</taxon>
        <taxon>Eutheria</taxon>
        <taxon>Euarchontoglires</taxon>
        <taxon>Glires</taxon>
        <taxon>Rodentia</taxon>
        <taxon>Myomorpha</taxon>
        <taxon>Muroidea</taxon>
        <taxon>Cricetidae</taxon>
        <taxon>Neotominae</taxon>
        <taxon>Neotoma</taxon>
    </lineage>
</organism>
<dbReference type="EMBL" id="LZPO01108020">
    <property type="protein sequence ID" value="OBS59575.1"/>
    <property type="molecule type" value="Genomic_DNA"/>
</dbReference>
<proteinExistence type="predicted"/>
<feature type="non-terminal residue" evidence="2">
    <location>
        <position position="1"/>
    </location>
</feature>
<feature type="non-terminal residue" evidence="2">
    <location>
        <position position="282"/>
    </location>
</feature>
<gene>
    <name evidence="2" type="ORF">A6R68_09303</name>
</gene>
<comment type="caution">
    <text evidence="2">The sequence shown here is derived from an EMBL/GenBank/DDBJ whole genome shotgun (WGS) entry which is preliminary data.</text>
</comment>
<reference evidence="2 3" key="1">
    <citation type="submission" date="2016-06" db="EMBL/GenBank/DDBJ databases">
        <title>The Draft Genome Sequence and Annotation of the Desert Woodrat Neotoma lepida.</title>
        <authorList>
            <person name="Campbell M."/>
            <person name="Oakeson K.F."/>
            <person name="Yandell M."/>
            <person name="Halpert J.R."/>
            <person name="Dearing D."/>
        </authorList>
    </citation>
    <scope>NUCLEOTIDE SEQUENCE [LARGE SCALE GENOMIC DNA]</scope>
    <source>
        <strain evidence="2">417</strain>
        <tissue evidence="2">Liver</tissue>
    </source>
</reference>
<evidence type="ECO:0000256" key="1">
    <source>
        <dbReference type="SAM" id="MobiDB-lite"/>
    </source>
</evidence>
<feature type="compositionally biased region" description="Basic and acidic residues" evidence="1">
    <location>
        <begin position="154"/>
        <end position="165"/>
    </location>
</feature>
<evidence type="ECO:0000313" key="3">
    <source>
        <dbReference type="Proteomes" id="UP000092124"/>
    </source>
</evidence>
<dbReference type="Proteomes" id="UP000092124">
    <property type="component" value="Unassembled WGS sequence"/>
</dbReference>
<evidence type="ECO:0000313" key="2">
    <source>
        <dbReference type="EMBL" id="OBS59575.1"/>
    </source>
</evidence>
<name>A0A1A6G192_NEOLE</name>